<evidence type="ECO:0000256" key="5">
    <source>
        <dbReference type="ARBA" id="ARBA00023157"/>
    </source>
</evidence>
<dbReference type="PANTHER" id="PTHR33021:SF185">
    <property type="entry name" value="EARLY NODULIN-LIKE PROTEIN 3-RELATED"/>
    <property type="match status" value="1"/>
</dbReference>
<feature type="signal peptide" evidence="11">
    <location>
        <begin position="1"/>
        <end position="22"/>
    </location>
</feature>
<dbReference type="GeneID" id="123439601"/>
<evidence type="ECO:0000256" key="9">
    <source>
        <dbReference type="ARBA" id="ARBA00037868"/>
    </source>
</evidence>
<feature type="compositionally biased region" description="Pro residues" evidence="10">
    <location>
        <begin position="129"/>
        <end position="150"/>
    </location>
</feature>
<dbReference type="RefSeq" id="XP_044972228.1">
    <property type="nucleotide sequence ID" value="XM_045116293.1"/>
</dbReference>
<dbReference type="GO" id="GO:0005886">
    <property type="term" value="C:plasma membrane"/>
    <property type="evidence" value="ECO:0000318"/>
    <property type="project" value="GO_Central"/>
</dbReference>
<dbReference type="InterPro" id="IPR039391">
    <property type="entry name" value="Phytocyanin-like"/>
</dbReference>
<feature type="chain" id="PRO_5035211199" description="Phytocyanin domain-containing protein" evidence="11">
    <location>
        <begin position="23"/>
        <end position="251"/>
    </location>
</feature>
<reference evidence="14" key="1">
    <citation type="journal article" date="2012" name="Nature">
        <title>A physical, genetic and functional sequence assembly of the barley genome.</title>
        <authorList>
            <consortium name="The International Barley Genome Sequencing Consortium"/>
            <person name="Mayer K.F."/>
            <person name="Waugh R."/>
            <person name="Brown J.W."/>
            <person name="Schulman A."/>
            <person name="Langridge P."/>
            <person name="Platzer M."/>
            <person name="Fincher G.B."/>
            <person name="Muehlbauer G.J."/>
            <person name="Sato K."/>
            <person name="Close T.J."/>
            <person name="Wise R.P."/>
            <person name="Stein N."/>
        </authorList>
    </citation>
    <scope>NUCLEOTIDE SEQUENCE [LARGE SCALE GENOMIC DNA]</scope>
    <source>
        <strain evidence="14">cv. Morex</strain>
    </source>
</reference>
<keyword evidence="6" id="KW-0325">Glycoprotein</keyword>
<keyword evidence="5" id="KW-1015">Disulfide bond</keyword>
<evidence type="ECO:0000256" key="8">
    <source>
        <dbReference type="ARBA" id="ARBA00035011"/>
    </source>
</evidence>
<keyword evidence="2" id="KW-0336">GPI-anchor</keyword>
<reference evidence="13" key="3">
    <citation type="submission" date="2022-01" db="UniProtKB">
        <authorList>
            <consortium name="EnsemblPlants"/>
        </authorList>
    </citation>
    <scope>IDENTIFICATION</scope>
    <source>
        <strain evidence="13">subsp. vulgare</strain>
    </source>
</reference>
<dbReference type="Gramene" id="HORVU.MOREX.r2.3HG0202380.1">
    <property type="protein sequence ID" value="HORVU.MOREX.r2.3HG0202380.1"/>
    <property type="gene ID" value="HORVU.MOREX.r2.3HG0202380"/>
</dbReference>
<dbReference type="InterPro" id="IPR003245">
    <property type="entry name" value="Phytocyanin_dom"/>
</dbReference>
<comment type="similarity">
    <text evidence="8">Belongs to the early nodulin-like (ENODL) family.</text>
</comment>
<evidence type="ECO:0000313" key="13">
    <source>
        <dbReference type="EnsemblPlants" id="HORVU.MOREX.r3.3HG0243850.1"/>
    </source>
</evidence>
<reference evidence="13" key="2">
    <citation type="submission" date="2020-10" db="EMBL/GenBank/DDBJ databases">
        <authorList>
            <person name="Scholz U."/>
            <person name="Mascher M."/>
            <person name="Fiebig A."/>
        </authorList>
    </citation>
    <scope>NUCLEOTIDE SEQUENCE [LARGE SCALE GENOMIC DNA]</scope>
    <source>
        <strain evidence="13">cv. Morex</strain>
    </source>
</reference>
<keyword evidence="14" id="KW-1185">Reference proteome</keyword>
<name>A0A8I7B9E2_HORVV</name>
<dbReference type="PROSITE" id="PS51485">
    <property type="entry name" value="PHYTOCYANIN"/>
    <property type="match status" value="1"/>
</dbReference>
<dbReference type="InterPro" id="IPR008972">
    <property type="entry name" value="Cupredoxin"/>
</dbReference>
<feature type="domain" description="Phytocyanin" evidence="12">
    <location>
        <begin position="23"/>
        <end position="124"/>
    </location>
</feature>
<sequence>MTGMAVARLAVALLLLATGCAGRDFAVGGRGGWTSNPAEPFNHWAERNRFQVNDRLVFRYKGQKDSVLVVSQSHYDVCNTTDPFLRLDGGESGFVLSNSGPYFFISGDAGRCQAGERLIVVVLAVRAPSPAPSTPSPPPKSAPSTPPPAPAAAGNSSTLPPPALAPPAAGNSSTLPPPALPPPAAGNSSTSPPPELAPPAAGNSSTLPPPAIAPPVTNGTVSPPPNSPSSASVLRGGFLACLVIAGAIVLA</sequence>
<dbReference type="KEGG" id="hvg:123439601"/>
<keyword evidence="3 11" id="KW-0732">Signal</keyword>
<organism evidence="13 14">
    <name type="scientific">Hordeum vulgare subsp. vulgare</name>
    <name type="common">Domesticated barley</name>
    <dbReference type="NCBI Taxonomy" id="112509"/>
    <lineage>
        <taxon>Eukaryota</taxon>
        <taxon>Viridiplantae</taxon>
        <taxon>Streptophyta</taxon>
        <taxon>Embryophyta</taxon>
        <taxon>Tracheophyta</taxon>
        <taxon>Spermatophyta</taxon>
        <taxon>Magnoliopsida</taxon>
        <taxon>Liliopsida</taxon>
        <taxon>Poales</taxon>
        <taxon>Poaceae</taxon>
        <taxon>BOP clade</taxon>
        <taxon>Pooideae</taxon>
        <taxon>Triticodae</taxon>
        <taxon>Triticeae</taxon>
        <taxon>Hordeinae</taxon>
        <taxon>Hordeum</taxon>
    </lineage>
</organism>
<feature type="compositionally biased region" description="Pro residues" evidence="10">
    <location>
        <begin position="175"/>
        <end position="184"/>
    </location>
</feature>
<dbReference type="OrthoDB" id="2015640at2759"/>
<keyword evidence="7" id="KW-0449">Lipoprotein</keyword>
<dbReference type="PANTHER" id="PTHR33021">
    <property type="entry name" value="BLUE COPPER PROTEIN"/>
    <property type="match status" value="1"/>
</dbReference>
<evidence type="ECO:0000256" key="11">
    <source>
        <dbReference type="SAM" id="SignalP"/>
    </source>
</evidence>
<evidence type="ECO:0000256" key="1">
    <source>
        <dbReference type="ARBA" id="ARBA00004589"/>
    </source>
</evidence>
<dbReference type="InterPro" id="IPR041846">
    <property type="entry name" value="ENL_dom"/>
</dbReference>
<dbReference type="CDD" id="cd11019">
    <property type="entry name" value="OsENODL1_like"/>
    <property type="match status" value="1"/>
</dbReference>
<comment type="subcellular location">
    <subcellularLocation>
        <location evidence="9">Endomembrane system</location>
        <topology evidence="9">Lipid-anchor</topology>
    </subcellularLocation>
    <subcellularLocation>
        <location evidence="1">Membrane</location>
        <topology evidence="1">Lipid-anchor</topology>
        <topology evidence="1">GPI-anchor</topology>
    </subcellularLocation>
</comment>
<proteinExistence type="inferred from homology"/>
<keyword evidence="4" id="KW-0472">Membrane</keyword>
<dbReference type="SMR" id="A0A8I7B9E2"/>
<evidence type="ECO:0000256" key="6">
    <source>
        <dbReference type="ARBA" id="ARBA00023180"/>
    </source>
</evidence>
<evidence type="ECO:0000256" key="7">
    <source>
        <dbReference type="ARBA" id="ARBA00023288"/>
    </source>
</evidence>
<dbReference type="GO" id="GO:0012505">
    <property type="term" value="C:endomembrane system"/>
    <property type="evidence" value="ECO:0007669"/>
    <property type="project" value="UniProtKB-SubCell"/>
</dbReference>
<dbReference type="Gene3D" id="2.60.40.420">
    <property type="entry name" value="Cupredoxins - blue copper proteins"/>
    <property type="match status" value="1"/>
</dbReference>
<dbReference type="Pfam" id="PF02298">
    <property type="entry name" value="Cu_bind_like"/>
    <property type="match status" value="1"/>
</dbReference>
<evidence type="ECO:0000313" key="14">
    <source>
        <dbReference type="Proteomes" id="UP000011116"/>
    </source>
</evidence>
<evidence type="ECO:0000256" key="10">
    <source>
        <dbReference type="SAM" id="MobiDB-lite"/>
    </source>
</evidence>
<dbReference type="GO" id="GO:0098552">
    <property type="term" value="C:side of membrane"/>
    <property type="evidence" value="ECO:0007669"/>
    <property type="project" value="UniProtKB-KW"/>
</dbReference>
<dbReference type="Gramene" id="HORVU.MOREX.r3.3HG0243850.1">
    <property type="protein sequence ID" value="HORVU.MOREX.r3.3HG0243850.1"/>
    <property type="gene ID" value="HORVU.MOREX.r3.3HG0243850"/>
</dbReference>
<evidence type="ECO:0000256" key="2">
    <source>
        <dbReference type="ARBA" id="ARBA00022622"/>
    </source>
</evidence>
<dbReference type="SUPFAM" id="SSF49503">
    <property type="entry name" value="Cupredoxins"/>
    <property type="match status" value="1"/>
</dbReference>
<evidence type="ECO:0000259" key="12">
    <source>
        <dbReference type="PROSITE" id="PS51485"/>
    </source>
</evidence>
<gene>
    <name evidence="13" type="primary">LOC123439601</name>
</gene>
<protein>
    <recommendedName>
        <fullName evidence="12">Phytocyanin domain-containing protein</fullName>
    </recommendedName>
</protein>
<accession>A0A8I7B9E2</accession>
<dbReference type="GO" id="GO:0009055">
    <property type="term" value="F:electron transfer activity"/>
    <property type="evidence" value="ECO:0007669"/>
    <property type="project" value="InterPro"/>
</dbReference>
<dbReference type="EnsemblPlants" id="HORVU.MOREX.r3.3HG0243850.1">
    <property type="protein sequence ID" value="HORVU.MOREX.r3.3HG0243850.1"/>
    <property type="gene ID" value="HORVU.MOREX.r3.3HG0243850"/>
</dbReference>
<dbReference type="FunFam" id="2.60.40.420:FF:000010">
    <property type="entry name" value="Early nodulin-like protein 1"/>
    <property type="match status" value="1"/>
</dbReference>
<evidence type="ECO:0000256" key="3">
    <source>
        <dbReference type="ARBA" id="ARBA00022729"/>
    </source>
</evidence>
<dbReference type="Proteomes" id="UP000011116">
    <property type="component" value="Chromosome 3H"/>
</dbReference>
<evidence type="ECO:0000256" key="4">
    <source>
        <dbReference type="ARBA" id="ARBA00023136"/>
    </source>
</evidence>
<dbReference type="AlphaFoldDB" id="A0A8I7B9E2"/>
<feature type="region of interest" description="Disordered" evidence="10">
    <location>
        <begin position="129"/>
        <end position="232"/>
    </location>
</feature>